<evidence type="ECO:0000256" key="9">
    <source>
        <dbReference type="ARBA" id="ARBA00022842"/>
    </source>
</evidence>
<dbReference type="GO" id="GO:0007283">
    <property type="term" value="P:spermatogenesis"/>
    <property type="evidence" value="ECO:0007669"/>
    <property type="project" value="UniProtKB-KW"/>
</dbReference>
<evidence type="ECO:0000256" key="11">
    <source>
        <dbReference type="ARBA" id="ARBA00022943"/>
    </source>
</evidence>
<evidence type="ECO:0000256" key="6">
    <source>
        <dbReference type="ARBA" id="ARBA00022741"/>
    </source>
</evidence>
<evidence type="ECO:0000256" key="18">
    <source>
        <dbReference type="ARBA" id="ARBA00071413"/>
    </source>
</evidence>
<feature type="compositionally biased region" description="Polar residues" evidence="20">
    <location>
        <begin position="576"/>
        <end position="586"/>
    </location>
</feature>
<keyword evidence="6 19" id="KW-0547">Nucleotide-binding</keyword>
<keyword evidence="9" id="KW-0460">Magnesium</keyword>
<organism evidence="22 23">
    <name type="scientific">Toxocara canis</name>
    <name type="common">Canine roundworm</name>
    <dbReference type="NCBI Taxonomy" id="6265"/>
    <lineage>
        <taxon>Eukaryota</taxon>
        <taxon>Metazoa</taxon>
        <taxon>Ecdysozoa</taxon>
        <taxon>Nematoda</taxon>
        <taxon>Chromadorea</taxon>
        <taxon>Rhabditida</taxon>
        <taxon>Spirurina</taxon>
        <taxon>Ascaridomorpha</taxon>
        <taxon>Ascaridoidea</taxon>
        <taxon>Toxocaridae</taxon>
        <taxon>Toxocara</taxon>
    </lineage>
</organism>
<dbReference type="EC" id="2.7.11.1" evidence="2"/>
<evidence type="ECO:0000256" key="16">
    <source>
        <dbReference type="ARBA" id="ARBA00047899"/>
    </source>
</evidence>
<comment type="caution">
    <text evidence="22">The sequence shown here is derived from an EMBL/GenBank/DDBJ whole genome shotgun (WGS) entry which is preliminary data.</text>
</comment>
<feature type="compositionally biased region" description="Basic and acidic residues" evidence="20">
    <location>
        <begin position="549"/>
        <end position="562"/>
    </location>
</feature>
<dbReference type="InterPro" id="IPR008271">
    <property type="entry name" value="Ser/Thr_kinase_AS"/>
</dbReference>
<keyword evidence="23" id="KW-1185">Reference proteome</keyword>
<keyword evidence="11" id="KW-0896">Oogenesis</keyword>
<dbReference type="SUPFAM" id="SSF56112">
    <property type="entry name" value="Protein kinase-like (PK-like)"/>
    <property type="match status" value="1"/>
</dbReference>
<evidence type="ECO:0000256" key="17">
    <source>
        <dbReference type="ARBA" id="ARBA00048679"/>
    </source>
</evidence>
<evidence type="ECO:0000256" key="2">
    <source>
        <dbReference type="ARBA" id="ARBA00012513"/>
    </source>
</evidence>
<gene>
    <name evidence="22" type="primary">wee-1.3</name>
    <name evidence="22" type="ORF">Tcan_09624</name>
</gene>
<evidence type="ECO:0000256" key="3">
    <source>
        <dbReference type="ARBA" id="ARBA00022527"/>
    </source>
</evidence>
<protein>
    <recommendedName>
        <fullName evidence="18">Membrane-associated tyrosine- and threonine-specific cdc2-inhibitory kinase wee-1.3</fullName>
        <ecNumber evidence="2">2.7.11.1</ecNumber>
    </recommendedName>
</protein>
<evidence type="ECO:0000256" key="19">
    <source>
        <dbReference type="PROSITE-ProRule" id="PRU10141"/>
    </source>
</evidence>
<evidence type="ECO:0000313" key="23">
    <source>
        <dbReference type="Proteomes" id="UP000031036"/>
    </source>
</evidence>
<accession>A0A0B2V3L9</accession>
<dbReference type="GO" id="GO:0051321">
    <property type="term" value="P:meiotic cell cycle"/>
    <property type="evidence" value="ECO:0007669"/>
    <property type="project" value="TreeGrafter"/>
</dbReference>
<dbReference type="Gene3D" id="1.10.510.10">
    <property type="entry name" value="Transferase(Phosphotransferase) domain 1"/>
    <property type="match status" value="1"/>
</dbReference>
<keyword evidence="12" id="KW-0333">Golgi apparatus</keyword>
<dbReference type="GO" id="GO:0048477">
    <property type="term" value="P:oogenesis"/>
    <property type="evidence" value="ECO:0007669"/>
    <property type="project" value="UniProtKB-KW"/>
</dbReference>
<dbReference type="PROSITE" id="PS00107">
    <property type="entry name" value="PROTEIN_KINASE_ATP"/>
    <property type="match status" value="1"/>
</dbReference>
<dbReference type="GO" id="GO:0046872">
    <property type="term" value="F:metal ion binding"/>
    <property type="evidence" value="ECO:0007669"/>
    <property type="project" value="UniProtKB-KW"/>
</dbReference>
<dbReference type="OMA" id="WMMEREP"/>
<dbReference type="STRING" id="6265.A0A0B2V3L9"/>
<evidence type="ECO:0000256" key="7">
    <source>
        <dbReference type="ARBA" id="ARBA00022777"/>
    </source>
</evidence>
<reference evidence="22 23" key="1">
    <citation type="submission" date="2014-11" db="EMBL/GenBank/DDBJ databases">
        <title>Genetic blueprint of the zoonotic pathogen Toxocara canis.</title>
        <authorList>
            <person name="Zhu X.-Q."/>
            <person name="Korhonen P.K."/>
            <person name="Cai H."/>
            <person name="Young N.D."/>
            <person name="Nejsum P."/>
            <person name="von Samson-Himmelstjerna G."/>
            <person name="Boag P.R."/>
            <person name="Tan P."/>
            <person name="Li Q."/>
            <person name="Min J."/>
            <person name="Yang Y."/>
            <person name="Wang X."/>
            <person name="Fang X."/>
            <person name="Hall R.S."/>
            <person name="Hofmann A."/>
            <person name="Sternberg P.W."/>
            <person name="Jex A.R."/>
            <person name="Gasser R.B."/>
        </authorList>
    </citation>
    <scope>NUCLEOTIDE SEQUENCE [LARGE SCALE GENOMIC DNA]</scope>
    <source>
        <strain evidence="22">PN_DK_2014</strain>
    </source>
</reference>
<evidence type="ECO:0000256" key="10">
    <source>
        <dbReference type="ARBA" id="ARBA00022871"/>
    </source>
</evidence>
<evidence type="ECO:0000256" key="14">
    <source>
        <dbReference type="ARBA" id="ARBA00023306"/>
    </source>
</evidence>
<keyword evidence="14" id="KW-0131">Cell cycle</keyword>
<dbReference type="InterPro" id="IPR050339">
    <property type="entry name" value="CC_SR_Kinase"/>
</dbReference>
<dbReference type="GO" id="GO:0005634">
    <property type="term" value="C:nucleus"/>
    <property type="evidence" value="ECO:0007669"/>
    <property type="project" value="TreeGrafter"/>
</dbReference>
<dbReference type="EMBL" id="JPKZ01002199">
    <property type="protein sequence ID" value="KHN78031.1"/>
    <property type="molecule type" value="Genomic_DNA"/>
</dbReference>
<comment type="catalytic activity">
    <reaction evidence="16">
        <text>L-threonyl-[protein] + ATP = O-phospho-L-threonyl-[protein] + ADP + H(+)</text>
        <dbReference type="Rhea" id="RHEA:46608"/>
        <dbReference type="Rhea" id="RHEA-COMP:11060"/>
        <dbReference type="Rhea" id="RHEA-COMP:11605"/>
        <dbReference type="ChEBI" id="CHEBI:15378"/>
        <dbReference type="ChEBI" id="CHEBI:30013"/>
        <dbReference type="ChEBI" id="CHEBI:30616"/>
        <dbReference type="ChEBI" id="CHEBI:61977"/>
        <dbReference type="ChEBI" id="CHEBI:456216"/>
        <dbReference type="EC" id="2.7.11.1"/>
    </reaction>
</comment>
<evidence type="ECO:0000313" key="22">
    <source>
        <dbReference type="EMBL" id="KHN78031.1"/>
    </source>
</evidence>
<comment type="subcellular location">
    <subcellularLocation>
        <location evidence="1">Golgi apparatus membrane</location>
        <topology evidence="1">Peripheral membrane protein</topology>
    </subcellularLocation>
</comment>
<dbReference type="InterPro" id="IPR017441">
    <property type="entry name" value="Protein_kinase_ATP_BS"/>
</dbReference>
<dbReference type="SMART" id="SM00220">
    <property type="entry name" value="S_TKc"/>
    <property type="match status" value="1"/>
</dbReference>
<evidence type="ECO:0000256" key="1">
    <source>
        <dbReference type="ARBA" id="ARBA00004395"/>
    </source>
</evidence>
<dbReference type="PROSITE" id="PS00108">
    <property type="entry name" value="PROTEIN_KINASE_ST"/>
    <property type="match status" value="1"/>
</dbReference>
<evidence type="ECO:0000256" key="20">
    <source>
        <dbReference type="SAM" id="MobiDB-lite"/>
    </source>
</evidence>
<dbReference type="PANTHER" id="PTHR11042">
    <property type="entry name" value="EUKARYOTIC TRANSLATION INITIATION FACTOR 2-ALPHA KINASE EIF2-ALPHA KINASE -RELATED"/>
    <property type="match status" value="1"/>
</dbReference>
<comment type="similarity">
    <text evidence="15">Belongs to the protein kinase superfamily. Ser/Thr protein kinase family. GCN2 subfamily.</text>
</comment>
<comment type="catalytic activity">
    <reaction evidence="17">
        <text>L-seryl-[protein] + ATP = O-phospho-L-seryl-[protein] + ADP + H(+)</text>
        <dbReference type="Rhea" id="RHEA:17989"/>
        <dbReference type="Rhea" id="RHEA-COMP:9863"/>
        <dbReference type="Rhea" id="RHEA-COMP:11604"/>
        <dbReference type="ChEBI" id="CHEBI:15378"/>
        <dbReference type="ChEBI" id="CHEBI:29999"/>
        <dbReference type="ChEBI" id="CHEBI:30616"/>
        <dbReference type="ChEBI" id="CHEBI:83421"/>
        <dbReference type="ChEBI" id="CHEBI:456216"/>
        <dbReference type="EC" id="2.7.11.1"/>
    </reaction>
</comment>
<sequence length="586" mass="67425">MDSTPKMVNGPRPLPIFYSNLGLPLSTKQERKRASTRTVPRVIRTAPAISRIYPRRFPLQKPQFISFKTSSAPALMESRSYNARCGLTYFEQCFERERKIGEGSFGEVFRVKSKDDNKWYAVKRAKEPFRNSSDRELKVREVQKHELLPKHRNLVEFVRAWEERGRLFIQTELCEYSLADYAEREHNIPEEQLWFWFADLVAAIDHLHSHDLLHLDVKPENIFVTRDQVCKLGDFGLVFDLKKDTAVTAQDGDSKYLAPEVLNSPPGKPADIFSLGISILELATDLDLPSRGEGWHMLREGNTPEAFTSKLSPKLRHLIYWMMEREPEKRPTAQQLVNDVTIQHYLALRQKQYSSQVAHCLMEQLLWLYSCLTYAVYLMLWPIKKPISYLCKKEPATPKAHVDSPRRAFFYNLSNSTPESPSYHILPHSGSVVQRLMFDSCDSDDEERNRPLCDSLGYRCRGNEPVDEDIGSFERPHRRLFEEPDMSISATSSNASPLFAGHETSIDRLSTGSVKRTMLSDSPVRSPAHKMRTRPIVLEPLSDDADNLNEDRNDAREPDFKRTRTVGLNKRYLPSNRGSSADELST</sequence>
<feature type="domain" description="Protein kinase" evidence="21">
    <location>
        <begin position="94"/>
        <end position="346"/>
    </location>
</feature>
<keyword evidence="3" id="KW-0723">Serine/threonine-protein kinase</keyword>
<dbReference type="Proteomes" id="UP000031036">
    <property type="component" value="Unassembled WGS sequence"/>
</dbReference>
<dbReference type="GO" id="GO:0004674">
    <property type="term" value="F:protein serine/threonine kinase activity"/>
    <property type="evidence" value="ECO:0007669"/>
    <property type="project" value="UniProtKB-KW"/>
</dbReference>
<feature type="region of interest" description="Disordered" evidence="20">
    <location>
        <begin position="517"/>
        <end position="586"/>
    </location>
</feature>
<feature type="binding site" evidence="19">
    <location>
        <position position="123"/>
    </location>
    <ligand>
        <name>ATP</name>
        <dbReference type="ChEBI" id="CHEBI:30616"/>
    </ligand>
</feature>
<dbReference type="Pfam" id="PF00069">
    <property type="entry name" value="Pkinase"/>
    <property type="match status" value="1"/>
</dbReference>
<keyword evidence="13" id="KW-0472">Membrane</keyword>
<keyword evidence="10" id="KW-0744">Spermatogenesis</keyword>
<dbReference type="PROSITE" id="PS50011">
    <property type="entry name" value="PROTEIN_KINASE_DOM"/>
    <property type="match status" value="1"/>
</dbReference>
<evidence type="ECO:0000256" key="13">
    <source>
        <dbReference type="ARBA" id="ARBA00023136"/>
    </source>
</evidence>
<dbReference type="InterPro" id="IPR000719">
    <property type="entry name" value="Prot_kinase_dom"/>
</dbReference>
<evidence type="ECO:0000256" key="4">
    <source>
        <dbReference type="ARBA" id="ARBA00022679"/>
    </source>
</evidence>
<keyword evidence="5" id="KW-0479">Metal-binding</keyword>
<evidence type="ECO:0000256" key="15">
    <source>
        <dbReference type="ARBA" id="ARBA00037982"/>
    </source>
</evidence>
<dbReference type="OrthoDB" id="5337378at2759"/>
<evidence type="ECO:0000259" key="21">
    <source>
        <dbReference type="PROSITE" id="PS50011"/>
    </source>
</evidence>
<dbReference type="GO" id="GO:0005524">
    <property type="term" value="F:ATP binding"/>
    <property type="evidence" value="ECO:0007669"/>
    <property type="project" value="UniProtKB-UniRule"/>
</dbReference>
<keyword evidence="7 22" id="KW-0418">Kinase</keyword>
<keyword evidence="4" id="KW-0808">Transferase</keyword>
<dbReference type="Gene3D" id="3.30.200.20">
    <property type="entry name" value="Phosphorylase Kinase, domain 1"/>
    <property type="match status" value="1"/>
</dbReference>
<keyword evidence="8 19" id="KW-0067">ATP-binding</keyword>
<proteinExistence type="inferred from homology"/>
<dbReference type="PANTHER" id="PTHR11042:SF183">
    <property type="entry name" value="MEMBRANE-ASSOCIATED TYROSINE- AND THREONINE-SPECIFIC CDC2-INHIBITORY KINASE"/>
    <property type="match status" value="1"/>
</dbReference>
<name>A0A0B2V3L9_TOXCA</name>
<evidence type="ECO:0000256" key="8">
    <source>
        <dbReference type="ARBA" id="ARBA00022840"/>
    </source>
</evidence>
<dbReference type="AlphaFoldDB" id="A0A0B2V3L9"/>
<dbReference type="GO" id="GO:0110031">
    <property type="term" value="P:negative regulation of G2/MI transition of meiotic cell cycle"/>
    <property type="evidence" value="ECO:0007669"/>
    <property type="project" value="TreeGrafter"/>
</dbReference>
<dbReference type="InterPro" id="IPR011009">
    <property type="entry name" value="Kinase-like_dom_sf"/>
</dbReference>
<evidence type="ECO:0000256" key="5">
    <source>
        <dbReference type="ARBA" id="ARBA00022723"/>
    </source>
</evidence>
<dbReference type="FunFam" id="1.10.510.10:FF:000315">
    <property type="entry name" value="membrane-associated tyrosine- and threonine-specific cdc2-inhibitory kinase"/>
    <property type="match status" value="1"/>
</dbReference>
<evidence type="ECO:0000256" key="12">
    <source>
        <dbReference type="ARBA" id="ARBA00023034"/>
    </source>
</evidence>
<dbReference type="GO" id="GO:0000139">
    <property type="term" value="C:Golgi membrane"/>
    <property type="evidence" value="ECO:0007669"/>
    <property type="project" value="UniProtKB-SubCell"/>
</dbReference>
<keyword evidence="11" id="KW-0221">Differentiation</keyword>